<keyword evidence="8 9" id="KW-0472">Membrane</keyword>
<keyword evidence="5 9" id="KW-0812">Transmembrane</keyword>
<feature type="transmembrane region" description="Helical" evidence="9">
    <location>
        <begin position="47"/>
        <end position="69"/>
    </location>
</feature>
<dbReference type="PANTHER" id="PTHR30578">
    <property type="entry name" value="ELECTRON TRANSPORT COMPLEX PROTEIN RNFD"/>
    <property type="match status" value="1"/>
</dbReference>
<dbReference type="PANTHER" id="PTHR30578:SF0">
    <property type="entry name" value="ION-TRANSLOCATING OXIDOREDUCTASE COMPLEX SUBUNIT D"/>
    <property type="match status" value="1"/>
</dbReference>
<evidence type="ECO:0000256" key="4">
    <source>
        <dbReference type="ARBA" id="ARBA00022643"/>
    </source>
</evidence>
<dbReference type="AlphaFoldDB" id="A0A653ABM5"/>
<feature type="transmembrane region" description="Helical" evidence="9">
    <location>
        <begin position="152"/>
        <end position="172"/>
    </location>
</feature>
<name>A0A653ABM5_UNCDX</name>
<evidence type="ECO:0000313" key="10">
    <source>
        <dbReference type="EMBL" id="VBB45395.1"/>
    </source>
</evidence>
<reference evidence="10" key="1">
    <citation type="submission" date="2018-07" db="EMBL/GenBank/DDBJ databases">
        <authorList>
            <consortium name="Genoscope - CEA"/>
            <person name="William W."/>
        </authorList>
    </citation>
    <scope>NUCLEOTIDE SEQUENCE</scope>
    <source>
        <strain evidence="10">IK1</strain>
    </source>
</reference>
<dbReference type="GO" id="GO:0055085">
    <property type="term" value="P:transmembrane transport"/>
    <property type="evidence" value="ECO:0007669"/>
    <property type="project" value="InterPro"/>
</dbReference>
<organism evidence="10">
    <name type="scientific">Uncultured Desulfatiglans sp</name>
    <dbReference type="NCBI Taxonomy" id="1748965"/>
    <lineage>
        <taxon>Bacteria</taxon>
        <taxon>Pseudomonadati</taxon>
        <taxon>Thermodesulfobacteriota</taxon>
        <taxon>Desulfobacteria</taxon>
        <taxon>Desulfatiglandales</taxon>
        <taxon>Desulfatiglandaceae</taxon>
        <taxon>Desulfatiglans</taxon>
        <taxon>environmental samples</taxon>
    </lineage>
</organism>
<keyword evidence="6" id="KW-1278">Translocase</keyword>
<feature type="transmembrane region" description="Helical" evidence="9">
    <location>
        <begin position="81"/>
        <end position="111"/>
    </location>
</feature>
<evidence type="ECO:0000256" key="9">
    <source>
        <dbReference type="SAM" id="Phobius"/>
    </source>
</evidence>
<protein>
    <submittedName>
        <fullName evidence="10">Electron transport complex, RnfABCDGE type, D subunit</fullName>
    </submittedName>
</protein>
<sequence length="322" mass="34117">MLNQKLLVGSHAPFWHNGSSLYSKNANIMLAALPAVAMGIYQYGIPALAVLTLSVASAMIWEWLFNLAARRPVSIGDLDAAVIGLIFGMLLPAGVAWWVVIIGSFAAVVIGKMIFGGVGCNPLNPPLVGLAILMLSWKSLVEFNAALVDYNLGFNMIYPLSAIKFLGAGAAADYDVTGFLMAGQSGAIGATFGLGLIIGGVYLILRGFIRWEIAVSFLVGVFLSALLFNLSDAEKYAPPLFHLLTGYTLIGAFFLATEDSSSPINFVPMLIYGLAGGVMTVLIRNIGAFVDGVVFAVLLLNAANPLLDKIRPKAMGRDIQNA</sequence>
<dbReference type="EMBL" id="UPXX01000029">
    <property type="protein sequence ID" value="VBB45395.1"/>
    <property type="molecule type" value="Genomic_DNA"/>
</dbReference>
<proteinExistence type="predicted"/>
<gene>
    <name evidence="10" type="ORF">TRIP_B350348</name>
</gene>
<feature type="transmembrane region" description="Helical" evidence="9">
    <location>
        <begin position="289"/>
        <end position="307"/>
    </location>
</feature>
<dbReference type="Pfam" id="PF03116">
    <property type="entry name" value="NQR2_RnfD_RnfE"/>
    <property type="match status" value="1"/>
</dbReference>
<evidence type="ECO:0000256" key="8">
    <source>
        <dbReference type="ARBA" id="ARBA00023136"/>
    </source>
</evidence>
<evidence type="ECO:0000256" key="1">
    <source>
        <dbReference type="ARBA" id="ARBA00022448"/>
    </source>
</evidence>
<evidence type="ECO:0000256" key="3">
    <source>
        <dbReference type="ARBA" id="ARBA00022630"/>
    </source>
</evidence>
<dbReference type="InterPro" id="IPR004338">
    <property type="entry name" value="NqrB/RnfD"/>
</dbReference>
<evidence type="ECO:0000256" key="7">
    <source>
        <dbReference type="ARBA" id="ARBA00022989"/>
    </source>
</evidence>
<feature type="transmembrane region" description="Helical" evidence="9">
    <location>
        <begin position="178"/>
        <end position="204"/>
    </location>
</feature>
<feature type="transmembrane region" description="Helical" evidence="9">
    <location>
        <begin position="123"/>
        <end position="140"/>
    </location>
</feature>
<feature type="transmembrane region" description="Helical" evidence="9">
    <location>
        <begin position="236"/>
        <end position="257"/>
    </location>
</feature>
<keyword evidence="7 9" id="KW-1133">Transmembrane helix</keyword>
<feature type="transmembrane region" description="Helical" evidence="9">
    <location>
        <begin position="211"/>
        <end position="230"/>
    </location>
</feature>
<keyword evidence="2" id="KW-0597">Phosphoprotein</keyword>
<feature type="transmembrane region" description="Helical" evidence="9">
    <location>
        <begin position="264"/>
        <end position="283"/>
    </location>
</feature>
<dbReference type="GO" id="GO:0005886">
    <property type="term" value="C:plasma membrane"/>
    <property type="evidence" value="ECO:0007669"/>
    <property type="project" value="TreeGrafter"/>
</dbReference>
<keyword evidence="4" id="KW-0288">FMN</keyword>
<accession>A0A653ABM5</accession>
<evidence type="ECO:0000256" key="5">
    <source>
        <dbReference type="ARBA" id="ARBA00022692"/>
    </source>
</evidence>
<keyword evidence="3" id="KW-0285">Flavoprotein</keyword>
<keyword evidence="1" id="KW-0813">Transport</keyword>
<evidence type="ECO:0000256" key="6">
    <source>
        <dbReference type="ARBA" id="ARBA00022967"/>
    </source>
</evidence>
<evidence type="ECO:0000256" key="2">
    <source>
        <dbReference type="ARBA" id="ARBA00022553"/>
    </source>
</evidence>